<feature type="compositionally biased region" description="Basic and acidic residues" evidence="1">
    <location>
        <begin position="19"/>
        <end position="30"/>
    </location>
</feature>
<feature type="region of interest" description="Disordered" evidence="1">
    <location>
        <begin position="48"/>
        <end position="78"/>
    </location>
</feature>
<name>A0AAV7N9I4_PLEWA</name>
<feature type="compositionally biased region" description="Polar residues" evidence="1">
    <location>
        <begin position="147"/>
        <end position="165"/>
    </location>
</feature>
<evidence type="ECO:0000256" key="1">
    <source>
        <dbReference type="SAM" id="MobiDB-lite"/>
    </source>
</evidence>
<comment type="caution">
    <text evidence="2">The sequence shown here is derived from an EMBL/GenBank/DDBJ whole genome shotgun (WGS) entry which is preliminary data.</text>
</comment>
<evidence type="ECO:0000313" key="3">
    <source>
        <dbReference type="Proteomes" id="UP001066276"/>
    </source>
</evidence>
<proteinExistence type="predicted"/>
<sequence length="165" mass="18321">MAAFAALATQEADGGSLRQRKDAATTKEETPDIVVVQHQQDLEILGERSEGLWAPPERRRQKEERPWTWGANADQPDRAHVEAVGRRRSVEVRPSLGPARQRPTGRCLRIPQLREAEGERNGLAGEETKHPHHLRHNGTCRACSGDATPQAQYSERQPINSGGTL</sequence>
<reference evidence="2" key="1">
    <citation type="journal article" date="2022" name="bioRxiv">
        <title>Sequencing and chromosome-scale assembly of the giantPleurodeles waltlgenome.</title>
        <authorList>
            <person name="Brown T."/>
            <person name="Elewa A."/>
            <person name="Iarovenko S."/>
            <person name="Subramanian E."/>
            <person name="Araus A.J."/>
            <person name="Petzold A."/>
            <person name="Susuki M."/>
            <person name="Suzuki K.-i.T."/>
            <person name="Hayashi T."/>
            <person name="Toyoda A."/>
            <person name="Oliveira C."/>
            <person name="Osipova E."/>
            <person name="Leigh N.D."/>
            <person name="Simon A."/>
            <person name="Yun M.H."/>
        </authorList>
    </citation>
    <scope>NUCLEOTIDE SEQUENCE</scope>
    <source>
        <strain evidence="2">20211129_DDA</strain>
        <tissue evidence="2">Liver</tissue>
    </source>
</reference>
<dbReference type="EMBL" id="JANPWB010000012">
    <property type="protein sequence ID" value="KAJ1112673.1"/>
    <property type="molecule type" value="Genomic_DNA"/>
</dbReference>
<organism evidence="2 3">
    <name type="scientific">Pleurodeles waltl</name>
    <name type="common">Iberian ribbed newt</name>
    <dbReference type="NCBI Taxonomy" id="8319"/>
    <lineage>
        <taxon>Eukaryota</taxon>
        <taxon>Metazoa</taxon>
        <taxon>Chordata</taxon>
        <taxon>Craniata</taxon>
        <taxon>Vertebrata</taxon>
        <taxon>Euteleostomi</taxon>
        <taxon>Amphibia</taxon>
        <taxon>Batrachia</taxon>
        <taxon>Caudata</taxon>
        <taxon>Salamandroidea</taxon>
        <taxon>Salamandridae</taxon>
        <taxon>Pleurodelinae</taxon>
        <taxon>Pleurodeles</taxon>
    </lineage>
</organism>
<dbReference type="AlphaFoldDB" id="A0AAV7N9I4"/>
<accession>A0AAV7N9I4</accession>
<feature type="region of interest" description="Disordered" evidence="1">
    <location>
        <begin position="1"/>
        <end position="30"/>
    </location>
</feature>
<protein>
    <submittedName>
        <fullName evidence="2">Uncharacterized protein</fullName>
    </submittedName>
</protein>
<dbReference type="Proteomes" id="UP001066276">
    <property type="component" value="Chromosome 8"/>
</dbReference>
<feature type="compositionally biased region" description="Basic and acidic residues" evidence="1">
    <location>
        <begin position="48"/>
        <end position="66"/>
    </location>
</feature>
<keyword evidence="3" id="KW-1185">Reference proteome</keyword>
<feature type="region of interest" description="Disordered" evidence="1">
    <location>
        <begin position="113"/>
        <end position="165"/>
    </location>
</feature>
<evidence type="ECO:0000313" key="2">
    <source>
        <dbReference type="EMBL" id="KAJ1112673.1"/>
    </source>
</evidence>
<gene>
    <name evidence="2" type="ORF">NDU88_000934</name>
</gene>